<reference evidence="1 2" key="1">
    <citation type="journal article" date="2019" name="Commun. Biol.">
        <title>The bagworm genome reveals a unique fibroin gene that provides high tensile strength.</title>
        <authorList>
            <person name="Kono N."/>
            <person name="Nakamura H."/>
            <person name="Ohtoshi R."/>
            <person name="Tomita M."/>
            <person name="Numata K."/>
            <person name="Arakawa K."/>
        </authorList>
    </citation>
    <scope>NUCLEOTIDE SEQUENCE [LARGE SCALE GENOMIC DNA]</scope>
</reference>
<evidence type="ECO:0000313" key="2">
    <source>
        <dbReference type="Proteomes" id="UP000299102"/>
    </source>
</evidence>
<protein>
    <submittedName>
        <fullName evidence="1">Uncharacterized protein</fullName>
    </submittedName>
</protein>
<gene>
    <name evidence="1" type="ORF">EVAR_33080_1</name>
</gene>
<sequence>MKEARTTRKKQLAEENQLFEEEVCCTHLESLINRLTAKSDNCSTFDVTKNKRPKILNNAAILMIIAKTNSFQT</sequence>
<organism evidence="1 2">
    <name type="scientific">Eumeta variegata</name>
    <name type="common">Bagworm moth</name>
    <name type="synonym">Eumeta japonica</name>
    <dbReference type="NCBI Taxonomy" id="151549"/>
    <lineage>
        <taxon>Eukaryota</taxon>
        <taxon>Metazoa</taxon>
        <taxon>Ecdysozoa</taxon>
        <taxon>Arthropoda</taxon>
        <taxon>Hexapoda</taxon>
        <taxon>Insecta</taxon>
        <taxon>Pterygota</taxon>
        <taxon>Neoptera</taxon>
        <taxon>Endopterygota</taxon>
        <taxon>Lepidoptera</taxon>
        <taxon>Glossata</taxon>
        <taxon>Ditrysia</taxon>
        <taxon>Tineoidea</taxon>
        <taxon>Psychidae</taxon>
        <taxon>Oiketicinae</taxon>
        <taxon>Eumeta</taxon>
    </lineage>
</organism>
<proteinExistence type="predicted"/>
<dbReference type="AlphaFoldDB" id="A0A4C2A5Q8"/>
<accession>A0A4C2A5Q8</accession>
<name>A0A4C2A5Q8_EUMVA</name>
<keyword evidence="2" id="KW-1185">Reference proteome</keyword>
<comment type="caution">
    <text evidence="1">The sequence shown here is derived from an EMBL/GenBank/DDBJ whole genome shotgun (WGS) entry which is preliminary data.</text>
</comment>
<dbReference type="Proteomes" id="UP000299102">
    <property type="component" value="Unassembled WGS sequence"/>
</dbReference>
<evidence type="ECO:0000313" key="1">
    <source>
        <dbReference type="EMBL" id="GBP95428.1"/>
    </source>
</evidence>
<dbReference type="EMBL" id="BGZK01002628">
    <property type="protein sequence ID" value="GBP95428.1"/>
    <property type="molecule type" value="Genomic_DNA"/>
</dbReference>